<dbReference type="GO" id="GO:0003856">
    <property type="term" value="F:3-dehydroquinate synthase activity"/>
    <property type="evidence" value="ECO:0007669"/>
    <property type="project" value="InterPro"/>
</dbReference>
<comment type="caution">
    <text evidence="5">The sequence shown here is derived from an EMBL/GenBank/DDBJ whole genome shotgun (WGS) entry which is preliminary data.</text>
</comment>
<dbReference type="GO" id="GO:0009073">
    <property type="term" value="P:aromatic amino acid family biosynthetic process"/>
    <property type="evidence" value="ECO:0007669"/>
    <property type="project" value="UniProtKB-KW"/>
</dbReference>
<evidence type="ECO:0000256" key="2">
    <source>
        <dbReference type="ARBA" id="ARBA00023141"/>
    </source>
</evidence>
<accession>A0AAV8UVE1</accession>
<evidence type="ECO:0000259" key="3">
    <source>
        <dbReference type="Pfam" id="PF01959"/>
    </source>
</evidence>
<sequence length="371" mass="39500">MGFGFVGSLYSDRTGADYCTPRRRAVGSTDKRIWVKPASKDVVTAAVENGISTLVFADDKSVEEAAQLVRVSFGRLEDGVLYCPDGKSGPVVQVDSADSQQKAMDLAGKADLVAIVADDWRIIPAENLVAKFQPTKTQVFAFVGTVLDAEVMLTTLEVGVDGVILETGDPNEARALGKLSTSSSSTIELTEFVVTSVKPIGMGDRVCVDTCSLLGEKEGMMVGSSSQRMVLVLSEAAKSEYVPSRPFRVNAGTVSAYCMLPGGRTKYLAEQTMGSSALAVSADGTTREVVVGRSKIERRPLILVEFSESSSESNRTHGVILQNAETVRLASPDQAEGLSVTSMKQGDRILGSVDNSARHVGMKINESILET</sequence>
<evidence type="ECO:0000259" key="4">
    <source>
        <dbReference type="Pfam" id="PF26558"/>
    </source>
</evidence>
<dbReference type="GO" id="GO:0016491">
    <property type="term" value="F:oxidoreductase activity"/>
    <property type="evidence" value="ECO:0007669"/>
    <property type="project" value="InterPro"/>
</dbReference>
<evidence type="ECO:0000313" key="6">
    <source>
        <dbReference type="Proteomes" id="UP001157974"/>
    </source>
</evidence>
<proteinExistence type="predicted"/>
<feature type="domain" description="3-dehydroquinate synthase C-terminal" evidence="4">
    <location>
        <begin position="192"/>
        <end position="370"/>
    </location>
</feature>
<dbReference type="AlphaFoldDB" id="A0AAV8UVE1"/>
<dbReference type="Proteomes" id="UP001157974">
    <property type="component" value="Unassembled WGS sequence"/>
</dbReference>
<evidence type="ECO:0000256" key="1">
    <source>
        <dbReference type="ARBA" id="ARBA00022605"/>
    </source>
</evidence>
<dbReference type="GO" id="GO:0008652">
    <property type="term" value="P:amino acid biosynthetic process"/>
    <property type="evidence" value="ECO:0007669"/>
    <property type="project" value="UniProtKB-KW"/>
</dbReference>
<evidence type="ECO:0008006" key="7">
    <source>
        <dbReference type="Google" id="ProtNLM"/>
    </source>
</evidence>
<organism evidence="5 6">
    <name type="scientific">Rhodosorus marinus</name>
    <dbReference type="NCBI Taxonomy" id="101924"/>
    <lineage>
        <taxon>Eukaryota</taxon>
        <taxon>Rhodophyta</taxon>
        <taxon>Stylonematophyceae</taxon>
        <taxon>Stylonematales</taxon>
        <taxon>Stylonemataceae</taxon>
        <taxon>Rhodosorus</taxon>
    </lineage>
</organism>
<dbReference type="PANTHER" id="PTHR33563:SF1">
    <property type="entry name" value="3-DEHYDROQUINATE SYNTHASE"/>
    <property type="match status" value="1"/>
</dbReference>
<gene>
    <name evidence="5" type="ORF">NDN08_001998</name>
</gene>
<keyword evidence="6" id="KW-1185">Reference proteome</keyword>
<dbReference type="Pfam" id="PF26558">
    <property type="entry name" value="DHQS_2nd"/>
    <property type="match status" value="1"/>
</dbReference>
<protein>
    <recommendedName>
        <fullName evidence="7">3-dehydroquinate synthase II</fullName>
    </recommendedName>
</protein>
<name>A0AAV8UVE1_9RHOD</name>
<reference evidence="5 6" key="1">
    <citation type="journal article" date="2023" name="Nat. Commun.">
        <title>Origin of minicircular mitochondrial genomes in red algae.</title>
        <authorList>
            <person name="Lee Y."/>
            <person name="Cho C.H."/>
            <person name="Lee Y.M."/>
            <person name="Park S.I."/>
            <person name="Yang J.H."/>
            <person name="West J.A."/>
            <person name="Bhattacharya D."/>
            <person name="Yoon H.S."/>
        </authorList>
    </citation>
    <scope>NUCLEOTIDE SEQUENCE [LARGE SCALE GENOMIC DNA]</scope>
    <source>
        <strain evidence="5 6">CCMP1338</strain>
        <tissue evidence="5">Whole cell</tissue>
    </source>
</reference>
<dbReference type="InterPro" id="IPR002812">
    <property type="entry name" value="DHQS"/>
</dbReference>
<dbReference type="PANTHER" id="PTHR33563">
    <property type="match status" value="1"/>
</dbReference>
<dbReference type="InterPro" id="IPR056179">
    <property type="entry name" value="DHQS_C"/>
</dbReference>
<dbReference type="EMBL" id="JAMWBK010000004">
    <property type="protein sequence ID" value="KAJ8905491.1"/>
    <property type="molecule type" value="Genomic_DNA"/>
</dbReference>
<keyword evidence="1" id="KW-0028">Amino-acid biosynthesis</keyword>
<dbReference type="InterPro" id="IPR030960">
    <property type="entry name" value="DHQS/DOIS_N"/>
</dbReference>
<dbReference type="Pfam" id="PF01959">
    <property type="entry name" value="DHQS"/>
    <property type="match status" value="1"/>
</dbReference>
<keyword evidence="2" id="KW-0057">Aromatic amino acid biosynthesis</keyword>
<evidence type="ECO:0000313" key="5">
    <source>
        <dbReference type="EMBL" id="KAJ8905491.1"/>
    </source>
</evidence>
<feature type="domain" description="3-dehydroquinate synthase N-terminal" evidence="3">
    <location>
        <begin position="31"/>
        <end position="178"/>
    </location>
</feature>